<name>A0A1U9QUQ2_STRNV</name>
<dbReference type="InterPro" id="IPR036388">
    <property type="entry name" value="WH-like_DNA-bd_sf"/>
</dbReference>
<dbReference type="InterPro" id="IPR050679">
    <property type="entry name" value="Bact_HTH_transcr_reg"/>
</dbReference>
<protein>
    <recommendedName>
        <fullName evidence="4">HTH gntR-type domain-containing protein</fullName>
    </recommendedName>
</protein>
<dbReference type="KEGG" id="snw:BBN63_17770"/>
<dbReference type="InterPro" id="IPR036390">
    <property type="entry name" value="WH_DNA-bd_sf"/>
</dbReference>
<dbReference type="OrthoDB" id="4537656at2"/>
<keyword evidence="1" id="KW-0805">Transcription regulation</keyword>
<evidence type="ECO:0000313" key="6">
    <source>
        <dbReference type="Proteomes" id="UP000189677"/>
    </source>
</evidence>
<proteinExistence type="predicted"/>
<dbReference type="EMBL" id="CP018047">
    <property type="protein sequence ID" value="AQU67809.1"/>
    <property type="molecule type" value="Genomic_DNA"/>
</dbReference>
<dbReference type="GO" id="GO:0003700">
    <property type="term" value="F:DNA-binding transcription factor activity"/>
    <property type="evidence" value="ECO:0007669"/>
    <property type="project" value="InterPro"/>
</dbReference>
<dbReference type="PRINTS" id="PR00035">
    <property type="entry name" value="HTHGNTR"/>
</dbReference>
<accession>A0A1U9QUQ2</accession>
<dbReference type="GO" id="GO:0045892">
    <property type="term" value="P:negative regulation of DNA-templated transcription"/>
    <property type="evidence" value="ECO:0007669"/>
    <property type="project" value="TreeGrafter"/>
</dbReference>
<dbReference type="InterPro" id="IPR000524">
    <property type="entry name" value="Tscrpt_reg_HTH_GntR"/>
</dbReference>
<sequence>MANRYEQIADDLRRLITAGTWPMGERMPAEAELAARYRVSTPTLRMSLELLQSEGLIEKRHGIGNFVRRPGQRIAYASDRCLADGQAALNLGTDTVSDVSLDITMVEAEGRLASLLDVRVGSPLTEFVFVSRQCASPRSLTRIYVPHAVASLGVPEADGSPWGDSVRELLSADGVEVVTTTERVTARFPTAEEAHTLNISTRTPVLAVERTSTDASDRVVEGAFLVMPGDRIEVLFTTRSAASATEEMETAG</sequence>
<reference evidence="5 6" key="1">
    <citation type="submission" date="2016-11" db="EMBL/GenBank/DDBJ databases">
        <title>Complete genome sequence of Streptomyces niveus SCSIO 3406.</title>
        <authorList>
            <person name="Zhu Q."/>
            <person name="Cheng W."/>
            <person name="Song Y."/>
            <person name="Li Q."/>
            <person name="Ju J."/>
        </authorList>
    </citation>
    <scope>NUCLEOTIDE SEQUENCE [LARGE SCALE GENOMIC DNA]</scope>
    <source>
        <strain evidence="5 6">SCSIO 3406</strain>
    </source>
</reference>
<keyword evidence="6" id="KW-1185">Reference proteome</keyword>
<dbReference type="AlphaFoldDB" id="A0A1U9QUQ2"/>
<dbReference type="PANTHER" id="PTHR44846:SF17">
    <property type="entry name" value="GNTR-FAMILY TRANSCRIPTIONAL REGULATOR"/>
    <property type="match status" value="1"/>
</dbReference>
<dbReference type="PROSITE" id="PS50949">
    <property type="entry name" value="HTH_GNTR"/>
    <property type="match status" value="1"/>
</dbReference>
<gene>
    <name evidence="5" type="ORF">BBN63_17770</name>
</gene>
<feature type="domain" description="HTH gntR-type" evidence="4">
    <location>
        <begin position="2"/>
        <end position="70"/>
    </location>
</feature>
<dbReference type="GO" id="GO:0003677">
    <property type="term" value="F:DNA binding"/>
    <property type="evidence" value="ECO:0007669"/>
    <property type="project" value="UniProtKB-KW"/>
</dbReference>
<dbReference type="Proteomes" id="UP000189677">
    <property type="component" value="Chromosome"/>
</dbReference>
<dbReference type="SMART" id="SM00345">
    <property type="entry name" value="HTH_GNTR"/>
    <property type="match status" value="1"/>
</dbReference>
<dbReference type="SUPFAM" id="SSF46785">
    <property type="entry name" value="Winged helix' DNA-binding domain"/>
    <property type="match status" value="1"/>
</dbReference>
<keyword evidence="3" id="KW-0804">Transcription</keyword>
<evidence type="ECO:0000256" key="1">
    <source>
        <dbReference type="ARBA" id="ARBA00023015"/>
    </source>
</evidence>
<dbReference type="SUPFAM" id="SSF64288">
    <property type="entry name" value="Chorismate lyase-like"/>
    <property type="match status" value="1"/>
</dbReference>
<dbReference type="CDD" id="cd07377">
    <property type="entry name" value="WHTH_GntR"/>
    <property type="match status" value="1"/>
</dbReference>
<dbReference type="Gene3D" id="3.40.1410.10">
    <property type="entry name" value="Chorismate lyase-like"/>
    <property type="match status" value="1"/>
</dbReference>
<keyword evidence="2" id="KW-0238">DNA-binding</keyword>
<evidence type="ECO:0000256" key="3">
    <source>
        <dbReference type="ARBA" id="ARBA00023163"/>
    </source>
</evidence>
<dbReference type="InterPro" id="IPR028978">
    <property type="entry name" value="Chorismate_lyase_/UTRA_dom_sf"/>
</dbReference>
<organism evidence="5 6">
    <name type="scientific">Streptomyces niveus</name>
    <name type="common">Streptomyces spheroides</name>
    <dbReference type="NCBI Taxonomy" id="193462"/>
    <lineage>
        <taxon>Bacteria</taxon>
        <taxon>Bacillati</taxon>
        <taxon>Actinomycetota</taxon>
        <taxon>Actinomycetes</taxon>
        <taxon>Kitasatosporales</taxon>
        <taxon>Streptomycetaceae</taxon>
        <taxon>Streptomyces</taxon>
    </lineage>
</organism>
<dbReference type="InterPro" id="IPR011663">
    <property type="entry name" value="UTRA"/>
</dbReference>
<dbReference type="PANTHER" id="PTHR44846">
    <property type="entry name" value="MANNOSYL-D-GLYCERATE TRANSPORT/METABOLISM SYSTEM REPRESSOR MNGR-RELATED"/>
    <property type="match status" value="1"/>
</dbReference>
<dbReference type="Pfam" id="PF00392">
    <property type="entry name" value="GntR"/>
    <property type="match status" value="1"/>
</dbReference>
<dbReference type="SMART" id="SM00866">
    <property type="entry name" value="UTRA"/>
    <property type="match status" value="1"/>
</dbReference>
<evidence type="ECO:0000313" key="5">
    <source>
        <dbReference type="EMBL" id="AQU67809.1"/>
    </source>
</evidence>
<dbReference type="Gene3D" id="1.10.10.10">
    <property type="entry name" value="Winged helix-like DNA-binding domain superfamily/Winged helix DNA-binding domain"/>
    <property type="match status" value="1"/>
</dbReference>
<evidence type="ECO:0000256" key="2">
    <source>
        <dbReference type="ARBA" id="ARBA00023125"/>
    </source>
</evidence>
<dbReference type="RefSeq" id="WP_159392453.1">
    <property type="nucleotide sequence ID" value="NZ_CP018047.1"/>
</dbReference>
<dbReference type="Pfam" id="PF07702">
    <property type="entry name" value="UTRA"/>
    <property type="match status" value="1"/>
</dbReference>
<evidence type="ECO:0000259" key="4">
    <source>
        <dbReference type="PROSITE" id="PS50949"/>
    </source>
</evidence>